<evidence type="ECO:0000313" key="9">
    <source>
        <dbReference type="Proteomes" id="UP000593892"/>
    </source>
</evidence>
<keyword evidence="6" id="KW-1133">Transmembrane helix</keyword>
<evidence type="ECO:0000256" key="3">
    <source>
        <dbReference type="ARBA" id="ARBA00022777"/>
    </source>
</evidence>
<dbReference type="InterPro" id="IPR011009">
    <property type="entry name" value="Kinase-like_dom_sf"/>
</dbReference>
<dbReference type="GO" id="GO:0005524">
    <property type="term" value="F:ATP binding"/>
    <property type="evidence" value="ECO:0007669"/>
    <property type="project" value="UniProtKB-UniRule"/>
</dbReference>
<dbReference type="InterPro" id="IPR017441">
    <property type="entry name" value="Protein_kinase_ATP_BS"/>
</dbReference>
<dbReference type="GO" id="GO:0004674">
    <property type="term" value="F:protein serine/threonine kinase activity"/>
    <property type="evidence" value="ECO:0007669"/>
    <property type="project" value="TreeGrafter"/>
</dbReference>
<dbReference type="Gene3D" id="1.25.40.10">
    <property type="entry name" value="Tetratricopeptide repeat domain"/>
    <property type="match status" value="3"/>
</dbReference>
<protein>
    <submittedName>
        <fullName evidence="8">Protein kinase</fullName>
    </submittedName>
</protein>
<dbReference type="SMART" id="SM00220">
    <property type="entry name" value="S_TKc"/>
    <property type="match status" value="1"/>
</dbReference>
<dbReference type="InterPro" id="IPR011990">
    <property type="entry name" value="TPR-like_helical_dom_sf"/>
</dbReference>
<dbReference type="SMART" id="SM00028">
    <property type="entry name" value="TPR"/>
    <property type="match status" value="7"/>
</dbReference>
<keyword evidence="4 5" id="KW-0067">ATP-binding</keyword>
<evidence type="ECO:0000256" key="6">
    <source>
        <dbReference type="SAM" id="Phobius"/>
    </source>
</evidence>
<keyword evidence="9" id="KW-1185">Reference proteome</keyword>
<evidence type="ECO:0000256" key="1">
    <source>
        <dbReference type="ARBA" id="ARBA00022679"/>
    </source>
</evidence>
<dbReference type="InterPro" id="IPR008271">
    <property type="entry name" value="Ser/Thr_kinase_AS"/>
</dbReference>
<feature type="domain" description="Protein kinase" evidence="7">
    <location>
        <begin position="61"/>
        <end position="364"/>
    </location>
</feature>
<name>A0A7S7NQG0_PALFE</name>
<gene>
    <name evidence="8" type="ORF">IRI77_35045</name>
</gene>
<dbReference type="PROSITE" id="PS50011">
    <property type="entry name" value="PROTEIN_KINASE_DOM"/>
    <property type="match status" value="1"/>
</dbReference>
<accession>A0A7S7NQG0</accession>
<dbReference type="SUPFAM" id="SSF48452">
    <property type="entry name" value="TPR-like"/>
    <property type="match status" value="4"/>
</dbReference>
<evidence type="ECO:0000256" key="5">
    <source>
        <dbReference type="PROSITE-ProRule" id="PRU10141"/>
    </source>
</evidence>
<dbReference type="Gene3D" id="3.30.200.20">
    <property type="entry name" value="Phosphorylase Kinase, domain 1"/>
    <property type="match status" value="1"/>
</dbReference>
<dbReference type="Gene3D" id="1.10.510.10">
    <property type="entry name" value="Transferase(Phosphotransferase) domain 1"/>
    <property type="match status" value="1"/>
</dbReference>
<dbReference type="Pfam" id="PF00069">
    <property type="entry name" value="Pkinase"/>
    <property type="match status" value="1"/>
</dbReference>
<dbReference type="EMBL" id="CP063849">
    <property type="protein sequence ID" value="QOY87897.1"/>
    <property type="molecule type" value="Genomic_DNA"/>
</dbReference>
<dbReference type="KEGG" id="pfer:IRI77_35045"/>
<keyword evidence="6" id="KW-0472">Membrane</keyword>
<dbReference type="CDD" id="cd14014">
    <property type="entry name" value="STKc_PknB_like"/>
    <property type="match status" value="1"/>
</dbReference>
<evidence type="ECO:0000313" key="8">
    <source>
        <dbReference type="EMBL" id="QOY87897.1"/>
    </source>
</evidence>
<dbReference type="Proteomes" id="UP000593892">
    <property type="component" value="Chromosome"/>
</dbReference>
<evidence type="ECO:0000259" key="7">
    <source>
        <dbReference type="PROSITE" id="PS50011"/>
    </source>
</evidence>
<dbReference type="SUPFAM" id="SSF56112">
    <property type="entry name" value="Protein kinase-like (PK-like)"/>
    <property type="match status" value="1"/>
</dbReference>
<keyword evidence="2 5" id="KW-0547">Nucleotide-binding</keyword>
<feature type="binding site" evidence="5">
    <location>
        <position position="91"/>
    </location>
    <ligand>
        <name>ATP</name>
        <dbReference type="ChEBI" id="CHEBI:30616"/>
    </ligand>
</feature>
<dbReference type="PANTHER" id="PTHR43289:SF6">
    <property type="entry name" value="SERINE_THREONINE-PROTEIN KINASE NEKL-3"/>
    <property type="match status" value="1"/>
</dbReference>
<feature type="transmembrane region" description="Helical" evidence="6">
    <location>
        <begin position="385"/>
        <end position="404"/>
    </location>
</feature>
<dbReference type="PROSITE" id="PS00108">
    <property type="entry name" value="PROTEIN_KINASE_ST"/>
    <property type="match status" value="1"/>
</dbReference>
<dbReference type="InterPro" id="IPR000719">
    <property type="entry name" value="Prot_kinase_dom"/>
</dbReference>
<reference evidence="8 9" key="1">
    <citation type="submission" date="2020-10" db="EMBL/GenBank/DDBJ databases">
        <title>Complete genome sequence of Paludibaculum fermentans P105T, a facultatively anaerobic acidobacterium capable of dissimilatory Fe(III) reduction.</title>
        <authorList>
            <person name="Dedysh S.N."/>
            <person name="Beletsky A.V."/>
            <person name="Kulichevskaya I.S."/>
            <person name="Mardanov A.V."/>
            <person name="Ravin N.V."/>
        </authorList>
    </citation>
    <scope>NUCLEOTIDE SEQUENCE [LARGE SCALE GENOMIC DNA]</scope>
    <source>
        <strain evidence="8 9">P105</strain>
    </source>
</reference>
<organism evidence="8 9">
    <name type="scientific">Paludibaculum fermentans</name>
    <dbReference type="NCBI Taxonomy" id="1473598"/>
    <lineage>
        <taxon>Bacteria</taxon>
        <taxon>Pseudomonadati</taxon>
        <taxon>Acidobacteriota</taxon>
        <taxon>Terriglobia</taxon>
        <taxon>Bryobacterales</taxon>
        <taxon>Bryobacteraceae</taxon>
        <taxon>Paludibaculum</taxon>
    </lineage>
</organism>
<keyword evidence="1" id="KW-0808">Transferase</keyword>
<dbReference type="PROSITE" id="PS00107">
    <property type="entry name" value="PROTEIN_KINASE_ATP"/>
    <property type="match status" value="1"/>
</dbReference>
<dbReference type="RefSeq" id="WP_194449564.1">
    <property type="nucleotide sequence ID" value="NZ_CP063849.1"/>
</dbReference>
<evidence type="ECO:0000256" key="2">
    <source>
        <dbReference type="ARBA" id="ARBA00022741"/>
    </source>
</evidence>
<dbReference type="InterPro" id="IPR019734">
    <property type="entry name" value="TPR_rpt"/>
</dbReference>
<keyword evidence="3 8" id="KW-0418">Kinase</keyword>
<evidence type="ECO:0000256" key="4">
    <source>
        <dbReference type="ARBA" id="ARBA00022840"/>
    </source>
</evidence>
<dbReference type="PANTHER" id="PTHR43289">
    <property type="entry name" value="MITOGEN-ACTIVATED PROTEIN KINASE KINASE KINASE 20-RELATED"/>
    <property type="match status" value="1"/>
</dbReference>
<keyword evidence="6" id="KW-0812">Transmembrane</keyword>
<proteinExistence type="predicted"/>
<sequence>MALCRKCCIELDPDGTCAACMLAGAFDTGPELGADSGGNEPGSGVGSDPADALDDDHFGAYRILRILGEGGMGGVYLAEQIQPLQRLVALKVVKPGVNSAQILSRFNYERQALALMDHPNIAHVLEAGASAKGRPYFVMEYVDGLPITQYCDQHRLNTRERLELFIPVCQALQHAHQKGVVHRDIKPSNVMVTQVDGQASPKVIDFGIARAIEQQQAGADGVTQLGQFMGTPEYMSPEQADLVTGDIDTRSDVYSLGVLLYELLVGAVPFDAARLRKANLSELLRIIREEDAIPMTAKLTGMRETVIEIARRRRTDPATLRRLVRGDLNWVVAKAMEKDRARRYPAASELAADIRRHLDDQPVLASPPGAIYHARKFVLRYKRSVIAAAAVVVALVAGIVATSWQAAIARRERTEAFAARTLAETRLNDVHALAEAMLFEINDDVKDLAGGTKAREALVRLGQRYLNKEASLAHSDPRRRQALAEAFLKVGDLQGAPGESNLRDVSGARQSYGRSVGILEREVAVYPRQAHLRHLLTLAYVRQAQLEESALAARTFGSVVHTFASSWAQLDDAESPAKTILEQAAKSAGIYTAQWPNDRQGLRDECEVLQGKGDFAEAVMLRGRILAANPGDPVLRWELAQAELALGSSLVLKNRREALRWLQKGADSCQALSREEPASVKYRRDRAVALGTMTRVLLNLSRLGEAVACARESVSILEQLTASDSLNASFRLDLSAARAALSNAYYDSGQAGQALENVALAAAVQEEQAARHPDNPDFPRQAAYQYRNAARFKTYMRDFPGALEQYRKAEAIDRKLQARYPDRSELKEALRGDLDSIGGVLLELGDGPAALRTYREALAVAQSGGPARHTPESLVTVATAHQGLANGFRAMSRWSEAIQEQRAAVAIWEQRVAAKPGSPGLQRALARSQEDLARLYDGSGNYPAAVAAAEKARPFLEADLAAHPDDESALTELRNALLCLRTEYLRTADHERALAAARQVLAMTQRTGVISRVAANRDLGDTLLLSGRREEALAAFRLALPILDENTAAPGAGRSYPIEQEPSPYYRNELASSFLTLVAAFTNARREEEAAAILDRILPVLEAMVRDNPGNNLYRDTLVRAYHRAAAVFLSLGDMPKSLDFNRKSLRREQSPASPAEVYHRALHLAQSGALHLRLGSQQAAQSAWREALAGFQQAARESERQWSEDKVNLTALETLLLAERGSAFLWESLGDARQAFRLLESCYRHETAARGSGSAADAVLVLWKLAGDRGDYSPFFPGGKPAAGQMAAALARGWRNQAEAIAAFAAPVPGRLEAAAKAVEFGRQVAASQASPANRLGLAQCLRSQGDAYRAAARGSRGAESVSAYQRSRNCFLEAQSILTALQQSGQLPGPVQADLILCVNNLADANERLRAAGEQRTSSSR</sequence>